<feature type="compositionally biased region" description="Polar residues" evidence="1">
    <location>
        <begin position="122"/>
        <end position="133"/>
    </location>
</feature>
<evidence type="ECO:0000313" key="3">
    <source>
        <dbReference type="Proteomes" id="UP001208689"/>
    </source>
</evidence>
<feature type="region of interest" description="Disordered" evidence="1">
    <location>
        <begin position="107"/>
        <end position="133"/>
    </location>
</feature>
<sequence>MSADENSFDKLNQDFSGYLRQLKKEKAHQSIFLLSEAYVAIVKQFNVNADEYLYYLEKFNTSPRSEFDLSKTEIVLYLKGLIEQLERIFNKKIDIDSLRLMSENSSLDATNSTVPSEEFSPTEINTIHPSSSSEIDVVSHHSESKEFIIDTSIHPSEVRSPNSHSSKDNIIEEIGKYPDLVEIYKATVEDSSPNDIDSKTKRSKSENEWEDFTMERVKKPNVSENSSGDQDILAILQRIDSVSQSELKMGDHIAPSSSYSRVKPLKAFGFPDVIPKFSPKQ</sequence>
<organism evidence="2 3">
    <name type="scientific">Candidatus Lokiarchaeum ossiferum</name>
    <dbReference type="NCBI Taxonomy" id="2951803"/>
    <lineage>
        <taxon>Archaea</taxon>
        <taxon>Promethearchaeati</taxon>
        <taxon>Promethearchaeota</taxon>
        <taxon>Promethearchaeia</taxon>
        <taxon>Promethearchaeales</taxon>
        <taxon>Promethearchaeaceae</taxon>
        <taxon>Candidatus Lokiarchaeum</taxon>
    </lineage>
</organism>
<gene>
    <name evidence="2" type="ORF">NEF87_001297</name>
</gene>
<dbReference type="Proteomes" id="UP001208689">
    <property type="component" value="Chromosome"/>
</dbReference>
<keyword evidence="3" id="KW-1185">Reference proteome</keyword>
<dbReference type="EMBL" id="CP104013">
    <property type="protein sequence ID" value="UYP45012.1"/>
    <property type="molecule type" value="Genomic_DNA"/>
</dbReference>
<name>A0ABY6HQ45_9ARCH</name>
<accession>A0ABY6HQ45</accession>
<reference evidence="2" key="1">
    <citation type="submission" date="2022-09" db="EMBL/GenBank/DDBJ databases">
        <title>Actin cytoskeleton and complex cell architecture in an #Asgard archaeon.</title>
        <authorList>
            <person name="Ponce Toledo R.I."/>
            <person name="Schleper C."/>
            <person name="Rodrigues Oliveira T."/>
            <person name="Wollweber F."/>
            <person name="Xu J."/>
            <person name="Rittmann S."/>
            <person name="Klingl A."/>
            <person name="Pilhofer M."/>
        </authorList>
    </citation>
    <scope>NUCLEOTIDE SEQUENCE</scope>
    <source>
        <strain evidence="2">B-35</strain>
    </source>
</reference>
<proteinExistence type="predicted"/>
<evidence type="ECO:0000256" key="1">
    <source>
        <dbReference type="SAM" id="MobiDB-lite"/>
    </source>
</evidence>
<evidence type="ECO:0000313" key="2">
    <source>
        <dbReference type="EMBL" id="UYP45012.1"/>
    </source>
</evidence>
<protein>
    <submittedName>
        <fullName evidence="2">Uncharacterized protein</fullName>
    </submittedName>
</protein>